<evidence type="ECO:0000313" key="2">
    <source>
        <dbReference type="Proteomes" id="UP000076761"/>
    </source>
</evidence>
<sequence length="54" mass="5659">MNRCPLEIVAEILCLACTDGGATGCSLSLVSRAMSAVSNPFRFQSIALSGVRQI</sequence>
<keyword evidence="2" id="KW-1185">Reference proteome</keyword>
<gene>
    <name evidence="1" type="ORF">NEOLEDRAFT_1041506</name>
</gene>
<reference evidence="1 2" key="1">
    <citation type="journal article" date="2016" name="Mol. Biol. Evol.">
        <title>Comparative Genomics of Early-Diverging Mushroom-Forming Fungi Provides Insights into the Origins of Lignocellulose Decay Capabilities.</title>
        <authorList>
            <person name="Nagy L.G."/>
            <person name="Riley R."/>
            <person name="Tritt A."/>
            <person name="Adam C."/>
            <person name="Daum C."/>
            <person name="Floudas D."/>
            <person name="Sun H."/>
            <person name="Yadav J.S."/>
            <person name="Pangilinan J."/>
            <person name="Larsson K.H."/>
            <person name="Matsuura K."/>
            <person name="Barry K."/>
            <person name="Labutti K."/>
            <person name="Kuo R."/>
            <person name="Ohm R.A."/>
            <person name="Bhattacharya S.S."/>
            <person name="Shirouzu T."/>
            <person name="Yoshinaga Y."/>
            <person name="Martin F.M."/>
            <person name="Grigoriev I.V."/>
            <person name="Hibbett D.S."/>
        </authorList>
    </citation>
    <scope>NUCLEOTIDE SEQUENCE [LARGE SCALE GENOMIC DNA]</scope>
    <source>
        <strain evidence="1 2">HHB14362 ss-1</strain>
    </source>
</reference>
<dbReference type="OrthoDB" id="2748701at2759"/>
<protein>
    <recommendedName>
        <fullName evidence="3">F-box domain-containing protein</fullName>
    </recommendedName>
</protein>
<dbReference type="Proteomes" id="UP000076761">
    <property type="component" value="Unassembled WGS sequence"/>
</dbReference>
<proteinExistence type="predicted"/>
<evidence type="ECO:0008006" key="3">
    <source>
        <dbReference type="Google" id="ProtNLM"/>
    </source>
</evidence>
<dbReference type="InParanoid" id="A0A165UWR8"/>
<dbReference type="AlphaFoldDB" id="A0A165UWR8"/>
<organism evidence="1 2">
    <name type="scientific">Neolentinus lepideus HHB14362 ss-1</name>
    <dbReference type="NCBI Taxonomy" id="1314782"/>
    <lineage>
        <taxon>Eukaryota</taxon>
        <taxon>Fungi</taxon>
        <taxon>Dikarya</taxon>
        <taxon>Basidiomycota</taxon>
        <taxon>Agaricomycotina</taxon>
        <taxon>Agaricomycetes</taxon>
        <taxon>Gloeophyllales</taxon>
        <taxon>Gloeophyllaceae</taxon>
        <taxon>Neolentinus</taxon>
    </lineage>
</organism>
<name>A0A165UWR8_9AGAM</name>
<accession>A0A165UWR8</accession>
<evidence type="ECO:0000313" key="1">
    <source>
        <dbReference type="EMBL" id="KZT28813.1"/>
    </source>
</evidence>
<dbReference type="EMBL" id="KV425556">
    <property type="protein sequence ID" value="KZT28813.1"/>
    <property type="molecule type" value="Genomic_DNA"/>
</dbReference>
<feature type="non-terminal residue" evidence="1">
    <location>
        <position position="54"/>
    </location>
</feature>